<gene>
    <name evidence="2" type="ORF">CJP16_12700</name>
</gene>
<dbReference type="NCBIfam" id="TIGR02293">
    <property type="entry name" value="TAS_TIGR02293"/>
    <property type="match status" value="1"/>
</dbReference>
<dbReference type="InterPro" id="IPR024467">
    <property type="entry name" value="Xre/MbcA/ParS-like_toxin-bd"/>
</dbReference>
<dbReference type="InterPro" id="IPR011979">
    <property type="entry name" value="Antitox_Xre"/>
</dbReference>
<keyword evidence="3" id="KW-1185">Reference proteome</keyword>
<protein>
    <recommendedName>
        <fullName evidence="1">Antitoxin Xre/MbcA/ParS-like toxin-binding domain-containing protein</fullName>
    </recommendedName>
</protein>
<evidence type="ECO:0000313" key="3">
    <source>
        <dbReference type="Proteomes" id="UP000233467"/>
    </source>
</evidence>
<dbReference type="Pfam" id="PF09722">
    <property type="entry name" value="Xre_MbcA_ParS_C"/>
    <property type="match status" value="1"/>
</dbReference>
<sequence>MMPYATYHPNSDAAATANFLLEALGIPCDPLGTHLWIVAGVSPDILYRLAELMKTDVGMVCQWAGISRSTLTRKLRIAAPLSISQGARVYGVVQALDAVLAFRRNDTAKALSWLNRPAWGLGGVAPAKLLATPMGVQAVVDLVGRIRHGVCL</sequence>
<name>A0A2N3IWH8_AERSO</name>
<dbReference type="EMBL" id="NQMM01000035">
    <property type="protein sequence ID" value="PKQ77004.1"/>
    <property type="molecule type" value="Genomic_DNA"/>
</dbReference>
<reference evidence="2 3" key="1">
    <citation type="journal article" date="2017" name="Front. Microbiol.">
        <title>Strong Genomic and Phenotypic Heterogeneity in the Aeromonas sobria Species Complex.</title>
        <authorList>
            <person name="Gauthier J."/>
            <person name="Vincent A.T."/>
            <person name="Charette S.J."/>
            <person name="Derome N."/>
        </authorList>
    </citation>
    <scope>NUCLEOTIDE SEQUENCE [LARGE SCALE GENOMIC DNA]</scope>
    <source>
        <strain evidence="2 3">TM18</strain>
    </source>
</reference>
<comment type="caution">
    <text evidence="2">The sequence shown here is derived from an EMBL/GenBank/DDBJ whole genome shotgun (WGS) entry which is preliminary data.</text>
</comment>
<accession>A0A2N3IWH8</accession>
<evidence type="ECO:0000259" key="1">
    <source>
        <dbReference type="Pfam" id="PF09722"/>
    </source>
</evidence>
<dbReference type="AlphaFoldDB" id="A0A2N3IWH8"/>
<feature type="domain" description="Antitoxin Xre/MbcA/ParS-like toxin-binding" evidence="1">
    <location>
        <begin position="100"/>
        <end position="149"/>
    </location>
</feature>
<evidence type="ECO:0000313" key="2">
    <source>
        <dbReference type="EMBL" id="PKQ77004.1"/>
    </source>
</evidence>
<proteinExistence type="predicted"/>
<organism evidence="2 3">
    <name type="scientific">Aeromonas sobria</name>
    <dbReference type="NCBI Taxonomy" id="646"/>
    <lineage>
        <taxon>Bacteria</taxon>
        <taxon>Pseudomonadati</taxon>
        <taxon>Pseudomonadota</taxon>
        <taxon>Gammaproteobacteria</taxon>
        <taxon>Aeromonadales</taxon>
        <taxon>Aeromonadaceae</taxon>
        <taxon>Aeromonas</taxon>
    </lineage>
</organism>
<dbReference type="Proteomes" id="UP000233467">
    <property type="component" value="Unassembled WGS sequence"/>
</dbReference>